<evidence type="ECO:0000256" key="9">
    <source>
        <dbReference type="ARBA" id="ARBA00023136"/>
    </source>
</evidence>
<dbReference type="InterPro" id="IPR052076">
    <property type="entry name" value="TRP_cation_channel"/>
</dbReference>
<evidence type="ECO:0000313" key="17">
    <source>
        <dbReference type="Ensembl" id="ENSGMOP00000055525.1"/>
    </source>
</evidence>
<feature type="transmembrane region" description="Helical" evidence="15">
    <location>
        <begin position="816"/>
        <end position="838"/>
    </location>
</feature>
<dbReference type="GO" id="GO:0005216">
    <property type="term" value="F:monoatomic ion channel activity"/>
    <property type="evidence" value="ECO:0007669"/>
    <property type="project" value="InterPro"/>
</dbReference>
<dbReference type="Gene3D" id="1.25.40.20">
    <property type="entry name" value="Ankyrin repeat-containing domain"/>
    <property type="match status" value="5"/>
</dbReference>
<reference evidence="17" key="1">
    <citation type="submission" date="2025-08" db="UniProtKB">
        <authorList>
            <consortium name="Ensembl"/>
        </authorList>
    </citation>
    <scope>IDENTIFICATION</scope>
</reference>
<dbReference type="InterPro" id="IPR005821">
    <property type="entry name" value="Ion_trans_dom"/>
</dbReference>
<feature type="region of interest" description="Disordered" evidence="14">
    <location>
        <begin position="1019"/>
        <end position="1046"/>
    </location>
</feature>
<evidence type="ECO:0000313" key="18">
    <source>
        <dbReference type="Proteomes" id="UP000694546"/>
    </source>
</evidence>
<evidence type="ECO:0000256" key="3">
    <source>
        <dbReference type="ARBA" id="ARBA00022606"/>
    </source>
</evidence>
<feature type="transmembrane region" description="Helical" evidence="15">
    <location>
        <begin position="753"/>
        <end position="770"/>
    </location>
</feature>
<reference evidence="17" key="2">
    <citation type="submission" date="2025-09" db="UniProtKB">
        <authorList>
            <consortium name="Ensembl"/>
        </authorList>
    </citation>
    <scope>IDENTIFICATION</scope>
</reference>
<comment type="subcellular location">
    <subcellularLocation>
        <location evidence="1">Membrane</location>
        <topology evidence="1">Multi-pass membrane protein</topology>
    </subcellularLocation>
</comment>
<feature type="repeat" description="ANK" evidence="13">
    <location>
        <begin position="441"/>
        <end position="466"/>
    </location>
</feature>
<feature type="repeat" description="ANK" evidence="13">
    <location>
        <begin position="299"/>
        <end position="331"/>
    </location>
</feature>
<dbReference type="InterPro" id="IPR002110">
    <property type="entry name" value="Ankyrin_rpt"/>
</dbReference>
<evidence type="ECO:0000259" key="16">
    <source>
        <dbReference type="Pfam" id="PF00520"/>
    </source>
</evidence>
<evidence type="ECO:0000256" key="14">
    <source>
        <dbReference type="SAM" id="MobiDB-lite"/>
    </source>
</evidence>
<dbReference type="PROSITE" id="PS50297">
    <property type="entry name" value="ANK_REP_REGION"/>
    <property type="match status" value="5"/>
</dbReference>
<evidence type="ECO:0000256" key="12">
    <source>
        <dbReference type="ARBA" id="ARBA00036634"/>
    </source>
</evidence>
<feature type="domain" description="Ion transport" evidence="16">
    <location>
        <begin position="710"/>
        <end position="917"/>
    </location>
</feature>
<keyword evidence="8" id="KW-0406">Ion transport</keyword>
<evidence type="ECO:0000256" key="4">
    <source>
        <dbReference type="ARBA" id="ARBA00022692"/>
    </source>
</evidence>
<evidence type="ECO:0000256" key="10">
    <source>
        <dbReference type="ARBA" id="ARBA00023180"/>
    </source>
</evidence>
<dbReference type="GO" id="GO:1902495">
    <property type="term" value="C:transmembrane transporter complex"/>
    <property type="evidence" value="ECO:0007669"/>
    <property type="project" value="TreeGrafter"/>
</dbReference>
<evidence type="ECO:0000256" key="13">
    <source>
        <dbReference type="PROSITE-ProRule" id="PRU00023"/>
    </source>
</evidence>
<gene>
    <name evidence="17" type="primary">trpa1</name>
</gene>
<dbReference type="PRINTS" id="PR01415">
    <property type="entry name" value="ANKYRIN"/>
</dbReference>
<feature type="repeat" description="ANK" evidence="13">
    <location>
        <begin position="266"/>
        <end position="298"/>
    </location>
</feature>
<keyword evidence="5" id="KW-0677">Repeat</keyword>
<keyword evidence="3" id="KW-0716">Sensory transduction</keyword>
<evidence type="ECO:0000256" key="11">
    <source>
        <dbReference type="ARBA" id="ARBA00023303"/>
    </source>
</evidence>
<dbReference type="Pfam" id="PF12796">
    <property type="entry name" value="Ank_2"/>
    <property type="match status" value="4"/>
</dbReference>
<evidence type="ECO:0000256" key="15">
    <source>
        <dbReference type="SAM" id="Phobius"/>
    </source>
</evidence>
<dbReference type="Pfam" id="PF00520">
    <property type="entry name" value="Ion_trans"/>
    <property type="match status" value="1"/>
</dbReference>
<keyword evidence="7 13" id="KW-0040">ANK repeat</keyword>
<feature type="compositionally biased region" description="Pro residues" evidence="14">
    <location>
        <begin position="135"/>
        <end position="144"/>
    </location>
</feature>
<keyword evidence="18" id="KW-1185">Reference proteome</keyword>
<dbReference type="PROSITE" id="PS50088">
    <property type="entry name" value="ANK_REPEAT"/>
    <property type="match status" value="5"/>
</dbReference>
<proteinExistence type="predicted"/>
<feature type="transmembrane region" description="Helical" evidence="15">
    <location>
        <begin position="776"/>
        <end position="796"/>
    </location>
</feature>
<evidence type="ECO:0000256" key="6">
    <source>
        <dbReference type="ARBA" id="ARBA00022989"/>
    </source>
</evidence>
<dbReference type="SMART" id="SM00248">
    <property type="entry name" value="ANK"/>
    <property type="match status" value="13"/>
</dbReference>
<organism evidence="17 18">
    <name type="scientific">Gadus morhua</name>
    <name type="common">Atlantic cod</name>
    <dbReference type="NCBI Taxonomy" id="8049"/>
    <lineage>
        <taxon>Eukaryota</taxon>
        <taxon>Metazoa</taxon>
        <taxon>Chordata</taxon>
        <taxon>Craniata</taxon>
        <taxon>Vertebrata</taxon>
        <taxon>Euteleostomi</taxon>
        <taxon>Actinopterygii</taxon>
        <taxon>Neopterygii</taxon>
        <taxon>Teleostei</taxon>
        <taxon>Neoteleostei</taxon>
        <taxon>Acanthomorphata</taxon>
        <taxon>Zeiogadaria</taxon>
        <taxon>Gadariae</taxon>
        <taxon>Gadiformes</taxon>
        <taxon>Gadoidei</taxon>
        <taxon>Gadidae</taxon>
        <taxon>Gadus</taxon>
    </lineage>
</organism>
<feature type="transmembrane region" description="Helical" evidence="15">
    <location>
        <begin position="884"/>
        <end position="907"/>
    </location>
</feature>
<evidence type="ECO:0000256" key="8">
    <source>
        <dbReference type="ARBA" id="ARBA00023065"/>
    </source>
</evidence>
<dbReference type="PANTHER" id="PTHR47143">
    <property type="entry name" value="TRANSIENT RECEPTOR POTENTIAL CATION CHANNEL PROTEIN PAINLESS"/>
    <property type="match status" value="1"/>
</dbReference>
<dbReference type="Ensembl" id="ENSGMOT00000071069.1">
    <property type="protein sequence ID" value="ENSGMOP00000055525.1"/>
    <property type="gene ID" value="ENSGMOG00000014611.2"/>
</dbReference>
<comment type="catalytic activity">
    <reaction evidence="12">
        <text>Ca(2+)(in) = Ca(2+)(out)</text>
        <dbReference type="Rhea" id="RHEA:29671"/>
        <dbReference type="ChEBI" id="CHEBI:29108"/>
    </reaction>
</comment>
<name>A0A8C5C252_GADMO</name>
<evidence type="ECO:0000256" key="7">
    <source>
        <dbReference type="ARBA" id="ARBA00023043"/>
    </source>
</evidence>
<feature type="repeat" description="ANK" evidence="13">
    <location>
        <begin position="201"/>
        <end position="233"/>
    </location>
</feature>
<keyword evidence="10" id="KW-0325">Glycoprotein</keyword>
<accession>A0A8C5C252</accession>
<dbReference type="GeneTree" id="ENSGT00940000156118"/>
<feature type="repeat" description="ANK" evidence="13">
    <location>
        <begin position="507"/>
        <end position="539"/>
    </location>
</feature>
<sequence>MEDEETARASVNVFELSERGELAALERLVQRSPALLEERDEGGAGLLHHAAGGGHVSLIQFITSLLPPEELNGRDGQGGTPLHWAVERDQAASCRALMDLRRKCSSYNYRSNSECPPLPHARQHNPRAVPNSVSSPPPPAPMSPCPQLQSGGRLCSQNKLGHFAIHAAAFAGATRSMEVILTTGEKLGHPLETHINYLDKSKSSPLHLAVRGGSMEAIRLCLHTGARLDLSSPLHLASTQGAIEAVKMMLSSYCDVENIINLTDGACQTPLHRASIFDHAELVDYLISMGGDVERMDCNGNSPLLLATSCGSWRTVALLLAKGANMAVRDRSGCNFLHLAILQRKGLKNLSEDVLQSKGVKALLSSEDHDGCTPLHYACRLGVHDAVKNMLGLSGELCLALKSKDKKSALHFAAQYGRINTCHRLLETITDSRLVNEGDEAGLTPLHLASKEGHTKVVELLLRKGALFHSDYRGWTCVHHAASEGYTQTLRILLSASTKLLDKTDEDGNTALHIGAREGHVSAVLLLLSRGAEIVLSRNQTSFLHEALLNCRQDVVNHLININDKHVCNVGYHCYSFLVYLENIPTMCIDLPDMNTFSSMVSPLILIIAICIFLQIEYNFQWLQAPISLKKMAKITGQPVPKIQPLAALNNMVKYNRIELLSHPVCQKYLEMKWSVSDTIESLNHYHIKLDVFSASFIAINVRSDWSVSWLNSFFLSLCMVMVVVMNFYAIGKEVLQIFQQRWNYFKDSSNNIDWLVAFFSLAFVIPLALNAEGSLHWQAGAMAVFHSWVCFLLYLQRFDRFGIYVVMFGEIMRTLVRIVMLFLFLMVAFGLGFHALMLNQKEFATVPLSVIQIFVMMIGELNYETNFLKPNLDNKLPFTFLTYVLFIEFALLMPILLVNLLIGLAVGDIAEVQKNASLKRMAMQIELHTVLEDKLPYWFMKRVDKPFILNYPNRKDIFVCIFSNKGTNTSIHNSRRALSGFIRYQKRPLKEMSCLLEKQHGLLKLVLQKMEITSEADEYDGPEHFRGRGGPRMTPGPRPQGGSKWIPLMKALDRKSLGK</sequence>
<keyword evidence="9 15" id="KW-0472">Membrane</keyword>
<keyword evidence="11" id="KW-0407">Ion channel</keyword>
<keyword evidence="6 15" id="KW-1133">Transmembrane helix</keyword>
<dbReference type="InterPro" id="IPR036770">
    <property type="entry name" value="Ankyrin_rpt-contain_sf"/>
</dbReference>
<feature type="transmembrane region" description="Helical" evidence="15">
    <location>
        <begin position="710"/>
        <end position="732"/>
    </location>
</feature>
<dbReference type="Proteomes" id="UP000694546">
    <property type="component" value="Chromosome 23"/>
</dbReference>
<dbReference type="PANTHER" id="PTHR47143:SF1">
    <property type="entry name" value="ION_TRANS DOMAIN-CONTAINING PROTEIN"/>
    <property type="match status" value="1"/>
</dbReference>
<evidence type="ECO:0000256" key="5">
    <source>
        <dbReference type="ARBA" id="ARBA00022737"/>
    </source>
</evidence>
<dbReference type="Pfam" id="PF00023">
    <property type="entry name" value="Ank"/>
    <property type="match status" value="1"/>
</dbReference>
<evidence type="ECO:0000256" key="1">
    <source>
        <dbReference type="ARBA" id="ARBA00004141"/>
    </source>
</evidence>
<dbReference type="AlphaFoldDB" id="A0A8C5C252"/>
<keyword evidence="4 15" id="KW-0812">Transmembrane</keyword>
<keyword evidence="2" id="KW-0813">Transport</keyword>
<evidence type="ECO:0000256" key="2">
    <source>
        <dbReference type="ARBA" id="ARBA00022448"/>
    </source>
</evidence>
<feature type="region of interest" description="Disordered" evidence="14">
    <location>
        <begin position="112"/>
        <end position="149"/>
    </location>
</feature>
<protein>
    <recommendedName>
        <fullName evidence="16">Ion transport domain-containing protein</fullName>
    </recommendedName>
</protein>
<dbReference type="SUPFAM" id="SSF48403">
    <property type="entry name" value="Ankyrin repeat"/>
    <property type="match status" value="2"/>
</dbReference>